<dbReference type="STRING" id="1189621.A3SI_18141"/>
<proteinExistence type="predicted"/>
<dbReference type="AlphaFoldDB" id="I5BUV7"/>
<reference evidence="1 2" key="1">
    <citation type="submission" date="2012-05" db="EMBL/GenBank/DDBJ databases">
        <title>Genome sequence of Nitritalea halalkaliphila LW7.</title>
        <authorList>
            <person name="Jangir P.K."/>
            <person name="Singh A."/>
            <person name="Shivaji S."/>
            <person name="Sharma R."/>
        </authorList>
    </citation>
    <scope>NUCLEOTIDE SEQUENCE [LARGE SCALE GENOMIC DNA]</scope>
    <source>
        <strain evidence="1 2">LW7</strain>
    </source>
</reference>
<comment type="caution">
    <text evidence="1">The sequence shown here is derived from an EMBL/GenBank/DDBJ whole genome shotgun (WGS) entry which is preliminary data.</text>
</comment>
<organism evidence="1 2">
    <name type="scientific">Nitritalea halalkaliphila LW7</name>
    <dbReference type="NCBI Taxonomy" id="1189621"/>
    <lineage>
        <taxon>Bacteria</taxon>
        <taxon>Pseudomonadati</taxon>
        <taxon>Bacteroidota</taxon>
        <taxon>Cytophagia</taxon>
        <taxon>Cytophagales</taxon>
        <taxon>Cyclobacteriaceae</taxon>
        <taxon>Nitritalea</taxon>
    </lineage>
</organism>
<keyword evidence="2" id="KW-1185">Reference proteome</keyword>
<sequence length="158" mass="18575">MFTFLHELAHHRINRDFWKQGERVAAHGAEWRHYFRELLWPLTRPDFPAFSEDYKEILYRYLPNIRASIPQNSPLYNYFMQEEIALGLKKAPESGPAEVVGLPALAEVPVGSTFTFRQKNYRKLKNRRSFALCEELSSKKNYLIRLYVGVQVEEVPKG</sequence>
<dbReference type="Proteomes" id="UP000005551">
    <property type="component" value="Unassembled WGS sequence"/>
</dbReference>
<dbReference type="PATRIC" id="fig|1189621.3.peg.3765"/>
<evidence type="ECO:0000313" key="2">
    <source>
        <dbReference type="Proteomes" id="UP000005551"/>
    </source>
</evidence>
<protein>
    <submittedName>
        <fullName evidence="1">Uncharacterized protein</fullName>
    </submittedName>
</protein>
<accession>I5BUV7</accession>
<evidence type="ECO:0000313" key="1">
    <source>
        <dbReference type="EMBL" id="EIM73359.1"/>
    </source>
</evidence>
<name>I5BUV7_9BACT</name>
<gene>
    <name evidence="1" type="ORF">A3SI_18141</name>
</gene>
<dbReference type="EMBL" id="AJYA01000062">
    <property type="protein sequence ID" value="EIM73359.1"/>
    <property type="molecule type" value="Genomic_DNA"/>
</dbReference>